<dbReference type="Proteomes" id="UP001307705">
    <property type="component" value="Unassembled WGS sequence"/>
</dbReference>
<reference evidence="1 2" key="1">
    <citation type="submission" date="2023-08" db="EMBL/GenBank/DDBJ databases">
        <title>Draft genome sequence of Algoriphagus taiwanensis.</title>
        <authorList>
            <person name="Takatani N."/>
            <person name="Hosokawa M."/>
            <person name="Sawabe T."/>
        </authorList>
    </citation>
    <scope>NUCLEOTIDE SEQUENCE [LARGE SCALE GENOMIC DNA]</scope>
    <source>
        <strain evidence="1 2">JCM 19755</strain>
    </source>
</reference>
<accession>A0ABQ6Q2A4</accession>
<proteinExistence type="predicted"/>
<comment type="caution">
    <text evidence="1">The sequence shown here is derived from an EMBL/GenBank/DDBJ whole genome shotgun (WGS) entry which is preliminary data.</text>
</comment>
<protein>
    <submittedName>
        <fullName evidence="1">Uncharacterized protein</fullName>
    </submittedName>
</protein>
<evidence type="ECO:0000313" key="2">
    <source>
        <dbReference type="Proteomes" id="UP001307705"/>
    </source>
</evidence>
<gene>
    <name evidence="1" type="ORF">Ataiwa_25380</name>
</gene>
<evidence type="ECO:0000313" key="1">
    <source>
        <dbReference type="EMBL" id="GMQ34266.1"/>
    </source>
</evidence>
<name>A0ABQ6Q2A4_9BACT</name>
<organism evidence="1 2">
    <name type="scientific">Algoriphagus taiwanensis</name>
    <dbReference type="NCBI Taxonomy" id="1445656"/>
    <lineage>
        <taxon>Bacteria</taxon>
        <taxon>Pseudomonadati</taxon>
        <taxon>Bacteroidota</taxon>
        <taxon>Cytophagia</taxon>
        <taxon>Cytophagales</taxon>
        <taxon>Cyclobacteriaceae</taxon>
        <taxon>Algoriphagus</taxon>
    </lineage>
</organism>
<sequence length="120" mass="13935">MYCSLNDFFPGTDEVKRLLFVIAPNDLQPKFYTRNFGYLLDAFLFEGPYCSNTVRIANIGVNQIFQFLICPVDFFSIDSYQDFVFALGKINKGSLIWKSKNTNPIDIPKFRLKRGLGFYF</sequence>
<dbReference type="EMBL" id="BTPE01000008">
    <property type="protein sequence ID" value="GMQ34266.1"/>
    <property type="molecule type" value="Genomic_DNA"/>
</dbReference>
<keyword evidence="2" id="KW-1185">Reference proteome</keyword>